<dbReference type="SUPFAM" id="SSF46689">
    <property type="entry name" value="Homeodomain-like"/>
    <property type="match status" value="1"/>
</dbReference>
<reference evidence="1 2" key="1">
    <citation type="submission" date="2014-07" db="EMBL/GenBank/DDBJ databases">
        <title>Expanding our view of genomic diversity in Candidatus Accumulibacter clades.</title>
        <authorList>
            <person name="Skennerton C.T."/>
            <person name="Barr J.J."/>
            <person name="Slater F.R."/>
            <person name="Bond P.L."/>
            <person name="Tyson G.W."/>
        </authorList>
    </citation>
    <scope>NUCLEOTIDE SEQUENCE [LARGE SCALE GENOMIC DNA]</scope>
    <source>
        <strain evidence="2">SK-01</strain>
    </source>
</reference>
<evidence type="ECO:0000313" key="2">
    <source>
        <dbReference type="Proteomes" id="UP000019812"/>
    </source>
</evidence>
<proteinExistence type="predicted"/>
<evidence type="ECO:0000313" key="1">
    <source>
        <dbReference type="EMBL" id="KFB69711.1"/>
    </source>
</evidence>
<accession>A0A084Y4R7</accession>
<dbReference type="Gene3D" id="1.10.10.10">
    <property type="entry name" value="Winged helix-like DNA-binding domain superfamily/Winged helix DNA-binding domain"/>
    <property type="match status" value="1"/>
</dbReference>
<dbReference type="InterPro" id="IPR009057">
    <property type="entry name" value="Homeodomain-like_sf"/>
</dbReference>
<gene>
    <name evidence="1" type="ORF">CAPSK01_000545</name>
</gene>
<dbReference type="PANTHER" id="PTHR34849">
    <property type="entry name" value="SSL5025 PROTEIN"/>
    <property type="match status" value="1"/>
</dbReference>
<dbReference type="InterPro" id="IPR036388">
    <property type="entry name" value="WH-like_DNA-bd_sf"/>
</dbReference>
<protein>
    <recommendedName>
        <fullName evidence="3">DUF433 domain-containing protein</fullName>
    </recommendedName>
</protein>
<dbReference type="InterPro" id="IPR007367">
    <property type="entry name" value="DUF433"/>
</dbReference>
<dbReference type="AlphaFoldDB" id="A0A084Y4R7"/>
<organism evidence="1 2">
    <name type="scientific">Candidatus Accumulibacter vicinus</name>
    <dbReference type="NCBI Taxonomy" id="2954382"/>
    <lineage>
        <taxon>Bacteria</taxon>
        <taxon>Pseudomonadati</taxon>
        <taxon>Pseudomonadota</taxon>
        <taxon>Betaproteobacteria</taxon>
        <taxon>Candidatus Accumulibacter</taxon>
    </lineage>
</organism>
<name>A0A084Y4R7_9PROT</name>
<evidence type="ECO:0008006" key="3">
    <source>
        <dbReference type="Google" id="ProtNLM"/>
    </source>
</evidence>
<dbReference type="STRING" id="1457154.CAPSK01_000545"/>
<dbReference type="EMBL" id="JDSS02000008">
    <property type="protein sequence ID" value="KFB69711.1"/>
    <property type="molecule type" value="Genomic_DNA"/>
</dbReference>
<comment type="caution">
    <text evidence="1">The sequence shown here is derived from an EMBL/GenBank/DDBJ whole genome shotgun (WGS) entry which is preliminary data.</text>
</comment>
<sequence>MDWKPHIITNPQVMHGAVCFAGTRVPVSVVLDNLADGEPVEVILDQYPSLKPVHISAALSYAADLARERIVPISV</sequence>
<dbReference type="Proteomes" id="UP000019812">
    <property type="component" value="Unassembled WGS sequence"/>
</dbReference>
<dbReference type="PANTHER" id="PTHR34849:SF3">
    <property type="entry name" value="SSR2962 PROTEIN"/>
    <property type="match status" value="1"/>
</dbReference>
<dbReference type="Pfam" id="PF04255">
    <property type="entry name" value="DUF433"/>
    <property type="match status" value="1"/>
</dbReference>
<dbReference type="RefSeq" id="WP_034921982.1">
    <property type="nucleotide sequence ID" value="NZ_JDSS02000008.1"/>
</dbReference>